<keyword evidence="5" id="KW-0813">Transport</keyword>
<gene>
    <name evidence="5" type="primary">nuoN</name>
    <name evidence="8" type="ORF">IDH41_07240</name>
</gene>
<comment type="catalytic activity">
    <reaction evidence="5">
        <text>a quinone + NADH + 5 H(+)(in) = a quinol + NAD(+) + 4 H(+)(out)</text>
        <dbReference type="Rhea" id="RHEA:57888"/>
        <dbReference type="ChEBI" id="CHEBI:15378"/>
        <dbReference type="ChEBI" id="CHEBI:24646"/>
        <dbReference type="ChEBI" id="CHEBI:57540"/>
        <dbReference type="ChEBI" id="CHEBI:57945"/>
        <dbReference type="ChEBI" id="CHEBI:132124"/>
    </reaction>
</comment>
<keyword evidence="2 5" id="KW-0812">Transmembrane</keyword>
<keyword evidence="5" id="KW-1278">Translocase</keyword>
<feature type="transmembrane region" description="Helical" evidence="5">
    <location>
        <begin position="47"/>
        <end position="67"/>
    </location>
</feature>
<evidence type="ECO:0000256" key="3">
    <source>
        <dbReference type="ARBA" id="ARBA00022989"/>
    </source>
</evidence>
<feature type="domain" description="NADH:quinone oxidoreductase/Mrp antiporter transmembrane" evidence="7">
    <location>
        <begin position="143"/>
        <end position="450"/>
    </location>
</feature>
<comment type="subunit">
    <text evidence="5">NDH-1 is composed of 14 different subunits. Subunits NuoA, H, J, K, L, M, N constitute the membrane sector of the complex.</text>
</comment>
<dbReference type="GO" id="GO:0048038">
    <property type="term" value="F:quinone binding"/>
    <property type="evidence" value="ECO:0007669"/>
    <property type="project" value="UniProtKB-KW"/>
</dbReference>
<dbReference type="InterPro" id="IPR001750">
    <property type="entry name" value="ND/Mrp_TM"/>
</dbReference>
<evidence type="ECO:0000256" key="6">
    <source>
        <dbReference type="RuleBase" id="RU000320"/>
    </source>
</evidence>
<feature type="transmembrane region" description="Helical" evidence="5">
    <location>
        <begin position="149"/>
        <end position="166"/>
    </location>
</feature>
<dbReference type="GO" id="GO:0042773">
    <property type="term" value="P:ATP synthesis coupled electron transport"/>
    <property type="evidence" value="ECO:0007669"/>
    <property type="project" value="InterPro"/>
</dbReference>
<dbReference type="EC" id="7.1.1.-" evidence="5"/>
<feature type="transmembrane region" description="Helical" evidence="5">
    <location>
        <begin position="299"/>
        <end position="320"/>
    </location>
</feature>
<feature type="transmembrane region" description="Helical" evidence="5">
    <location>
        <begin position="260"/>
        <end position="287"/>
    </location>
</feature>
<comment type="function">
    <text evidence="5">NDH-1 shuttles electrons from NADH, via FMN and iron-sulfur (Fe-S) centers, to quinones in the respiratory chain. The immediate electron acceptor for the enzyme in this species is believed to be a menaquinone. Couples the redox reaction to proton translocation (for every two electrons transferred, four hydrogen ions are translocated across the cytoplasmic membrane), and thus conserves the redox energy in a proton gradient.</text>
</comment>
<keyword evidence="5" id="KW-0520">NAD</keyword>
<feature type="transmembrane region" description="Helical" evidence="5">
    <location>
        <begin position="126"/>
        <end position="143"/>
    </location>
</feature>
<reference evidence="8" key="1">
    <citation type="submission" date="2020-09" db="EMBL/GenBank/DDBJ databases">
        <title>A novel bacterium of genus Paenibacillus, isolated from South China Sea.</title>
        <authorList>
            <person name="Huang H."/>
            <person name="Mo K."/>
            <person name="Hu Y."/>
        </authorList>
    </citation>
    <scope>NUCLEOTIDE SEQUENCE</scope>
    <source>
        <strain evidence="8">IB182493</strain>
    </source>
</reference>
<feature type="transmembrane region" description="Helical" evidence="5">
    <location>
        <begin position="476"/>
        <end position="495"/>
    </location>
</feature>
<feature type="transmembrane region" description="Helical" evidence="5">
    <location>
        <begin position="223"/>
        <end position="248"/>
    </location>
</feature>
<keyword evidence="5" id="KW-1003">Cell membrane</keyword>
<dbReference type="HAMAP" id="MF_00445">
    <property type="entry name" value="NDH1_NuoN_1"/>
    <property type="match status" value="1"/>
</dbReference>
<feature type="transmembrane region" description="Helical" evidence="5">
    <location>
        <begin position="327"/>
        <end position="352"/>
    </location>
</feature>
<dbReference type="Proteomes" id="UP000632125">
    <property type="component" value="Unassembled WGS sequence"/>
</dbReference>
<feature type="transmembrane region" description="Helical" evidence="5">
    <location>
        <begin position="178"/>
        <end position="199"/>
    </location>
</feature>
<dbReference type="GO" id="GO:0050136">
    <property type="term" value="F:NADH dehydrogenase (quinone) (non-electrogenic) activity"/>
    <property type="evidence" value="ECO:0007669"/>
    <property type="project" value="UniProtKB-UniRule"/>
</dbReference>
<feature type="transmembrane region" description="Helical" evidence="5">
    <location>
        <begin position="15"/>
        <end position="38"/>
    </location>
</feature>
<name>A0A927CHU4_9BACL</name>
<keyword evidence="3 5" id="KW-1133">Transmembrane helix</keyword>
<dbReference type="PANTHER" id="PTHR22773">
    <property type="entry name" value="NADH DEHYDROGENASE"/>
    <property type="match status" value="1"/>
</dbReference>
<feature type="transmembrane region" description="Helical" evidence="5">
    <location>
        <begin position="436"/>
        <end position="455"/>
    </location>
</feature>
<evidence type="ECO:0000256" key="4">
    <source>
        <dbReference type="ARBA" id="ARBA00023136"/>
    </source>
</evidence>
<dbReference type="AlphaFoldDB" id="A0A927CHU4"/>
<feature type="transmembrane region" description="Helical" evidence="5">
    <location>
        <begin position="358"/>
        <end position="379"/>
    </location>
</feature>
<comment type="similarity">
    <text evidence="5">Belongs to the complex I subunit 2 family.</text>
</comment>
<dbReference type="NCBIfam" id="TIGR01770">
    <property type="entry name" value="NDH_I_N"/>
    <property type="match status" value="1"/>
</dbReference>
<dbReference type="Pfam" id="PF00361">
    <property type="entry name" value="Proton_antipo_M"/>
    <property type="match status" value="1"/>
</dbReference>
<feature type="transmembrane region" description="Helical" evidence="5">
    <location>
        <begin position="91"/>
        <end position="114"/>
    </location>
</feature>
<keyword evidence="4 5" id="KW-0472">Membrane</keyword>
<accession>A0A927CHU4</accession>
<proteinExistence type="inferred from homology"/>
<comment type="subcellular location">
    <subcellularLocation>
        <location evidence="1 5">Cell membrane</location>
        <topology evidence="1 5">Multi-pass membrane protein</topology>
    </subcellularLocation>
    <subcellularLocation>
        <location evidence="6">Membrane</location>
        <topology evidence="6">Multi-pass membrane protein</topology>
    </subcellularLocation>
</comment>
<evidence type="ECO:0000256" key="2">
    <source>
        <dbReference type="ARBA" id="ARBA00022692"/>
    </source>
</evidence>
<evidence type="ECO:0000313" key="8">
    <source>
        <dbReference type="EMBL" id="MBD2868364.1"/>
    </source>
</evidence>
<dbReference type="EMBL" id="JACXIY010000009">
    <property type="protein sequence ID" value="MBD2868364.1"/>
    <property type="molecule type" value="Genomic_DNA"/>
</dbReference>
<evidence type="ECO:0000313" key="9">
    <source>
        <dbReference type="Proteomes" id="UP000632125"/>
    </source>
</evidence>
<sequence>MFEGASFTPLTWTDMLYLAPELALAAVFLLLVAIDLLLPNKFGRTSIGWLTLAGLLASLGLVLWRMLDMNQGGAEAETIQLLANSYRIDDFASLLKIVFLAGASLIVLLALGTVRDDGEITDKGEFFYLLLPAAIGAMTMASSGNLVTLYIGLELLSLTSYVLVGMKRRSALSPEAAFKYLVLGGISSAFVLFGMSYIYGVTGSVDLAVIYQALPAALADYKALVYVGFLFMVAGFGIKIAAAPFHAWAPDVYQGAPTPVAAFLAVVAKGAAMAALFRIMFGAVYFARTGEDADVAGDIFLTLLVMAAAAMLAGTTAALRQKNVKRLLALSGVANAGYLLVPIGVSITIVHSSSFSEFVYYLVAYFFMTIGAFAVFAVVSRAAGHEELKGFAGMYYRSPWTAAAMVVFVLSLAGLPVSGGFFGKLFILFGAANAKAYWLVGIIVVSSVISYYFYFGLVRQMFMRSGAADQPIPVPVTAGIVIWLCAVATLALGAFPGPLMGWIDSVFSIGRDLLFVPFS</sequence>
<comment type="caution">
    <text evidence="8">The sequence shown here is derived from an EMBL/GenBank/DDBJ whole genome shotgun (WGS) entry which is preliminary data.</text>
</comment>
<dbReference type="GO" id="GO:0008137">
    <property type="term" value="F:NADH dehydrogenase (ubiquinone) activity"/>
    <property type="evidence" value="ECO:0007669"/>
    <property type="project" value="InterPro"/>
</dbReference>
<dbReference type="InterPro" id="IPR010096">
    <property type="entry name" value="NADH-Q_OxRdtase_suN/2"/>
</dbReference>
<evidence type="ECO:0000256" key="1">
    <source>
        <dbReference type="ARBA" id="ARBA00004651"/>
    </source>
</evidence>
<dbReference type="GO" id="GO:0005886">
    <property type="term" value="C:plasma membrane"/>
    <property type="evidence" value="ECO:0007669"/>
    <property type="project" value="UniProtKB-SubCell"/>
</dbReference>
<evidence type="ECO:0000259" key="7">
    <source>
        <dbReference type="Pfam" id="PF00361"/>
    </source>
</evidence>
<organism evidence="8 9">
    <name type="scientific">Paenibacillus arenilitoris</name>
    <dbReference type="NCBI Taxonomy" id="2772299"/>
    <lineage>
        <taxon>Bacteria</taxon>
        <taxon>Bacillati</taxon>
        <taxon>Bacillota</taxon>
        <taxon>Bacilli</taxon>
        <taxon>Bacillales</taxon>
        <taxon>Paenibacillaceae</taxon>
        <taxon>Paenibacillus</taxon>
    </lineage>
</organism>
<evidence type="ECO:0000256" key="5">
    <source>
        <dbReference type="HAMAP-Rule" id="MF_00445"/>
    </source>
</evidence>
<feature type="transmembrane region" description="Helical" evidence="5">
    <location>
        <begin position="400"/>
        <end position="430"/>
    </location>
</feature>
<dbReference type="RefSeq" id="WP_190859608.1">
    <property type="nucleotide sequence ID" value="NZ_JACXIY010000009.1"/>
</dbReference>
<protein>
    <recommendedName>
        <fullName evidence="5">NADH-quinone oxidoreductase subunit N</fullName>
        <ecNumber evidence="5">7.1.1.-</ecNumber>
    </recommendedName>
    <alternativeName>
        <fullName evidence="5">NADH dehydrogenase I subunit N</fullName>
    </alternativeName>
    <alternativeName>
        <fullName evidence="5">NDH-1 subunit N</fullName>
    </alternativeName>
</protein>
<keyword evidence="9" id="KW-1185">Reference proteome</keyword>
<keyword evidence="5" id="KW-0874">Quinone</keyword>